<dbReference type="AlphaFoldDB" id="A0A9K3GQF3"/>
<proteinExistence type="predicted"/>
<reference evidence="1 2" key="1">
    <citation type="journal article" date="2018" name="PLoS ONE">
        <title>The draft genome of Kipferlia bialata reveals reductive genome evolution in fornicate parasites.</title>
        <authorList>
            <person name="Tanifuji G."/>
            <person name="Takabayashi S."/>
            <person name="Kume K."/>
            <person name="Takagi M."/>
            <person name="Nakayama T."/>
            <person name="Kamikawa R."/>
            <person name="Inagaki Y."/>
            <person name="Hashimoto T."/>
        </authorList>
    </citation>
    <scope>NUCLEOTIDE SEQUENCE [LARGE SCALE GENOMIC DNA]</scope>
    <source>
        <strain evidence="1">NY0173</strain>
    </source>
</reference>
<organism evidence="1 2">
    <name type="scientific">Kipferlia bialata</name>
    <dbReference type="NCBI Taxonomy" id="797122"/>
    <lineage>
        <taxon>Eukaryota</taxon>
        <taxon>Metamonada</taxon>
        <taxon>Carpediemonas-like organisms</taxon>
        <taxon>Kipferlia</taxon>
    </lineage>
</organism>
<protein>
    <submittedName>
        <fullName evidence="1">Uncharacterized protein</fullName>
    </submittedName>
</protein>
<accession>A0A9K3GQF3</accession>
<dbReference type="EMBL" id="BDIP01007609">
    <property type="protein sequence ID" value="GIQ91378.1"/>
    <property type="molecule type" value="Genomic_DNA"/>
</dbReference>
<feature type="non-terminal residue" evidence="1">
    <location>
        <position position="1"/>
    </location>
</feature>
<evidence type="ECO:0000313" key="2">
    <source>
        <dbReference type="Proteomes" id="UP000265618"/>
    </source>
</evidence>
<keyword evidence="2" id="KW-1185">Reference proteome</keyword>
<evidence type="ECO:0000313" key="1">
    <source>
        <dbReference type="EMBL" id="GIQ91378.1"/>
    </source>
</evidence>
<sequence>PHVPHSLCVTCTTLGGSPPGIGMVGCLCYHHSQGHSTLETQNRDCCISVAKTVGNRCRPKTCALATYPVV</sequence>
<gene>
    <name evidence="1" type="ORF">KIPB_014605</name>
</gene>
<dbReference type="Proteomes" id="UP000265618">
    <property type="component" value="Unassembled WGS sequence"/>
</dbReference>
<name>A0A9K3GQF3_9EUKA</name>
<comment type="caution">
    <text evidence="1">The sequence shown here is derived from an EMBL/GenBank/DDBJ whole genome shotgun (WGS) entry which is preliminary data.</text>
</comment>